<dbReference type="OrthoDB" id="5593145at2759"/>
<comment type="caution">
    <text evidence="1">The sequence shown here is derived from an EMBL/GenBank/DDBJ whole genome shotgun (WGS) entry which is preliminary data.</text>
</comment>
<keyword evidence="2" id="KW-1185">Reference proteome</keyword>
<gene>
    <name evidence="1" type="ORF">BB561_005880</name>
</gene>
<sequence length="69" mass="8110">MNVEHLGDKTDIDGPEIWIKKFKMIADMNNWSDKKRSAVFELLMSGRAGEWYSNEAKMIEWTNVKKLFS</sequence>
<dbReference type="EMBL" id="MBFR01000387">
    <property type="protein sequence ID" value="PVU88410.1"/>
    <property type="molecule type" value="Genomic_DNA"/>
</dbReference>
<organism evidence="1 2">
    <name type="scientific">Smittium simulii</name>
    <dbReference type="NCBI Taxonomy" id="133385"/>
    <lineage>
        <taxon>Eukaryota</taxon>
        <taxon>Fungi</taxon>
        <taxon>Fungi incertae sedis</taxon>
        <taxon>Zoopagomycota</taxon>
        <taxon>Kickxellomycotina</taxon>
        <taxon>Harpellomycetes</taxon>
        <taxon>Harpellales</taxon>
        <taxon>Legeriomycetaceae</taxon>
        <taxon>Smittium</taxon>
    </lineage>
</organism>
<name>A0A2T9Y7T8_9FUNG</name>
<accession>A0A2T9Y7T8</accession>
<reference evidence="1 2" key="1">
    <citation type="journal article" date="2018" name="MBio">
        <title>Comparative Genomics Reveals the Core Gene Toolbox for the Fungus-Insect Symbiosis.</title>
        <authorList>
            <person name="Wang Y."/>
            <person name="Stata M."/>
            <person name="Wang W."/>
            <person name="Stajich J.E."/>
            <person name="White M.M."/>
            <person name="Moncalvo J.M."/>
        </authorList>
    </citation>
    <scope>NUCLEOTIDE SEQUENCE [LARGE SCALE GENOMIC DNA]</scope>
    <source>
        <strain evidence="1 2">SWE-8-4</strain>
    </source>
</reference>
<protein>
    <recommendedName>
        <fullName evidence="3">Retrotransposon gag domain-containing protein</fullName>
    </recommendedName>
</protein>
<evidence type="ECO:0008006" key="3">
    <source>
        <dbReference type="Google" id="ProtNLM"/>
    </source>
</evidence>
<dbReference type="Proteomes" id="UP000245383">
    <property type="component" value="Unassembled WGS sequence"/>
</dbReference>
<dbReference type="AlphaFoldDB" id="A0A2T9Y7T8"/>
<evidence type="ECO:0000313" key="2">
    <source>
        <dbReference type="Proteomes" id="UP000245383"/>
    </source>
</evidence>
<evidence type="ECO:0000313" key="1">
    <source>
        <dbReference type="EMBL" id="PVU88410.1"/>
    </source>
</evidence>
<proteinExistence type="predicted"/>